<comment type="caution">
    <text evidence="3">The sequence shown here is derived from an EMBL/GenBank/DDBJ whole genome shotgun (WGS) entry which is preliminary data.</text>
</comment>
<keyword evidence="3" id="KW-0012">Acyltransferase</keyword>
<proteinExistence type="predicted"/>
<dbReference type="EMBL" id="JANBVO010000050">
    <property type="protein sequence ID" value="KAJ9133416.1"/>
    <property type="molecule type" value="Genomic_DNA"/>
</dbReference>
<feature type="transmembrane region" description="Helical" evidence="1">
    <location>
        <begin position="162"/>
        <end position="180"/>
    </location>
</feature>
<dbReference type="GO" id="GO:0016747">
    <property type="term" value="F:acyltransferase activity, transferring groups other than amino-acyl groups"/>
    <property type="evidence" value="ECO:0007669"/>
    <property type="project" value="InterPro"/>
</dbReference>
<feature type="transmembrane region" description="Helical" evidence="1">
    <location>
        <begin position="401"/>
        <end position="421"/>
    </location>
</feature>
<sequence>MTVLPTAQEPAEAGAGGGGLDLLKQSPLALLSQPRLAAAVVGNFLKPEIFSRRRAGTHRAGTGYLDGLRGWAALLVCFVHLNVYTHSDIELCYGHEVSEGVFIDSPTQLPFVRLLFSGGHFSVAVFFCISGYVLTQRLIGLMHEAREEDFLRSVHSSIFRRPLRMFLPVIWSTFLLATFWHLTGLATPWPERQSNIILEYWAWFIETSRFMFFFRTGFLFTYYNVHTWTIPVELRGSMFVFVWLFTLRHIGHRPRILLTVANLFHLVVLSSGAWYGCFFAGMLTAELHLLYAENSTIKVPLPWDGVLQGLWRRRFLYLALMHVMLVAGLYLAGQPTADEIGIEATLGHCRGWVTLSKMIPPAYDKTNFRWFWLFWAAWSIMLCAREIPWLRYFLESGFSQYLGRISFALYLVHGPIIGLLSERLFWLAGVWKEVDPFHRGQDNIDKFGHLHNKWHDAAWWPFSDAGPSGLEPNFVFCSVVSVVVFLYVAELGTKLFDTPSVTASRWAWEKSKKLR</sequence>
<evidence type="ECO:0000259" key="2">
    <source>
        <dbReference type="Pfam" id="PF01757"/>
    </source>
</evidence>
<name>A0AA38R3Y9_9PEZI</name>
<accession>A0AA38R3Y9</accession>
<feature type="transmembrane region" description="Helical" evidence="1">
    <location>
        <begin position="263"/>
        <end position="285"/>
    </location>
</feature>
<keyword evidence="3" id="KW-0808">Transferase</keyword>
<evidence type="ECO:0000256" key="1">
    <source>
        <dbReference type="SAM" id="Phobius"/>
    </source>
</evidence>
<dbReference type="Proteomes" id="UP001174694">
    <property type="component" value="Unassembled WGS sequence"/>
</dbReference>
<feature type="transmembrane region" description="Helical" evidence="1">
    <location>
        <begin position="315"/>
        <end position="333"/>
    </location>
</feature>
<protein>
    <submittedName>
        <fullName evidence="3">Acyltransferase like protein</fullName>
    </submittedName>
</protein>
<keyword evidence="1" id="KW-1133">Transmembrane helix</keyword>
<dbReference type="InterPro" id="IPR002656">
    <property type="entry name" value="Acyl_transf_3_dom"/>
</dbReference>
<dbReference type="AlphaFoldDB" id="A0AA38R3Y9"/>
<feature type="transmembrane region" description="Helical" evidence="1">
    <location>
        <begin position="234"/>
        <end position="251"/>
    </location>
</feature>
<feature type="transmembrane region" description="Helical" evidence="1">
    <location>
        <begin position="370"/>
        <end position="389"/>
    </location>
</feature>
<feature type="domain" description="Acyltransferase 3" evidence="2">
    <location>
        <begin position="64"/>
        <end position="424"/>
    </location>
</feature>
<dbReference type="InterPro" id="IPR050879">
    <property type="entry name" value="Acyltransferase_3"/>
</dbReference>
<keyword evidence="1" id="KW-0472">Membrane</keyword>
<organism evidence="3 4">
    <name type="scientific">Pleurostoma richardsiae</name>
    <dbReference type="NCBI Taxonomy" id="41990"/>
    <lineage>
        <taxon>Eukaryota</taxon>
        <taxon>Fungi</taxon>
        <taxon>Dikarya</taxon>
        <taxon>Ascomycota</taxon>
        <taxon>Pezizomycotina</taxon>
        <taxon>Sordariomycetes</taxon>
        <taxon>Sordariomycetidae</taxon>
        <taxon>Calosphaeriales</taxon>
        <taxon>Pleurostomataceae</taxon>
        <taxon>Pleurostoma</taxon>
    </lineage>
</organism>
<reference evidence="3" key="1">
    <citation type="submission" date="2022-07" db="EMBL/GenBank/DDBJ databases">
        <title>Fungi with potential for degradation of polypropylene.</title>
        <authorList>
            <person name="Gostincar C."/>
        </authorList>
    </citation>
    <scope>NUCLEOTIDE SEQUENCE</scope>
    <source>
        <strain evidence="3">EXF-13308</strain>
    </source>
</reference>
<feature type="transmembrane region" description="Helical" evidence="1">
    <location>
        <begin position="114"/>
        <end position="134"/>
    </location>
</feature>
<dbReference type="Pfam" id="PF01757">
    <property type="entry name" value="Acyl_transf_3"/>
    <property type="match status" value="1"/>
</dbReference>
<dbReference type="PANTHER" id="PTHR23028:SF134">
    <property type="entry name" value="PUTATIVE (AFU_ORTHOLOGUE AFUA_4G08520)-RELATED"/>
    <property type="match status" value="1"/>
</dbReference>
<dbReference type="PANTHER" id="PTHR23028">
    <property type="entry name" value="ACETYLTRANSFERASE"/>
    <property type="match status" value="1"/>
</dbReference>
<evidence type="ECO:0000313" key="3">
    <source>
        <dbReference type="EMBL" id="KAJ9133416.1"/>
    </source>
</evidence>
<keyword evidence="4" id="KW-1185">Reference proteome</keyword>
<keyword evidence="1" id="KW-0812">Transmembrane</keyword>
<evidence type="ECO:0000313" key="4">
    <source>
        <dbReference type="Proteomes" id="UP001174694"/>
    </source>
</evidence>
<gene>
    <name evidence="3" type="ORF">NKR23_g10804</name>
</gene>